<protein>
    <recommendedName>
        <fullName evidence="3">CHAT domain-containing protein</fullName>
    </recommendedName>
</protein>
<dbReference type="AlphaFoldDB" id="U5W1P0"/>
<dbReference type="PATRIC" id="fig|1246995.3.peg.4734"/>
<name>U5W1P0_9ACTN</name>
<organism evidence="1 2">
    <name type="scientific">Actinoplanes friuliensis DSM 7358</name>
    <dbReference type="NCBI Taxonomy" id="1246995"/>
    <lineage>
        <taxon>Bacteria</taxon>
        <taxon>Bacillati</taxon>
        <taxon>Actinomycetota</taxon>
        <taxon>Actinomycetes</taxon>
        <taxon>Micromonosporales</taxon>
        <taxon>Micromonosporaceae</taxon>
        <taxon>Actinoplanes</taxon>
    </lineage>
</organism>
<dbReference type="HOGENOM" id="CLU_388643_0_0_11"/>
<dbReference type="RefSeq" id="WP_023363504.1">
    <property type="nucleotide sequence ID" value="NC_022657.1"/>
</dbReference>
<dbReference type="EMBL" id="CP006272">
    <property type="protein sequence ID" value="AGZ42942.1"/>
    <property type="molecule type" value="Genomic_DNA"/>
</dbReference>
<dbReference type="InterPro" id="IPR004027">
    <property type="entry name" value="SEC_C_motif"/>
</dbReference>
<evidence type="ECO:0000313" key="1">
    <source>
        <dbReference type="EMBL" id="AGZ42942.1"/>
    </source>
</evidence>
<dbReference type="eggNOG" id="ENOG5033MCS">
    <property type="taxonomic scope" value="Bacteria"/>
</dbReference>
<dbReference type="OrthoDB" id="5183603at2"/>
<dbReference type="Proteomes" id="UP000017746">
    <property type="component" value="Chromosome"/>
</dbReference>
<evidence type="ECO:0008006" key="3">
    <source>
        <dbReference type="Google" id="ProtNLM"/>
    </source>
</evidence>
<sequence>MLDLLDKLLTFFPVVAMAALGAVTAVKGWLSHRQHSPGVSVEIGAELPVEFEGPTSAERRDALVEAILEALGRTDDEEPGRIVSTGLARPELPLQPSSRDRCLEPGRAYLFWFAIEATPVEGALDDVPRALRLPDEAVAGDAITVALFDYPGELILTPGTNVGTLTLGSDGRITPGRPPTVGLAAPDRLLFPIRTPEEPGIHRLRCNVYCRGTLLQSRVLSVTVEAGAAEREDALQVVVDYAVDTDFEPAALAQIQPLQLSVFANNNGRGTHSFRFFGGEALTATVSVSEHQIQDHIDRARRTLTTVAWGAPEYRDGAGFKYGRPRTARSFSDDLIQLAISGHRLWAHVAGRVADGAAPALPDVSRSRIKELQDLMRRPGMVEFANKVDASFTVPAGLFYDYDLDTTVPVREWRVCPEALDAIRTGADLSRQPCFLGAVEHAETVVCPSGFWGFRHGVTLPQASAFSVGDAAGVAPSADVEATHFIDAEERPRMILGVADDFTDLGGHVAWVEALGGAGFVHRCTTAGRLLEAMRDTALEPHLVYLFCHGSETNGIPALVVGPRKSLGIQYEQIATGNVYWRRSRPLVVLNGCGTTAVQPRHAMNFVDAFIRTAKASGVVGTEITTDARLGARFGQQFLDAFVTGRRTIAESLLSARLSLLAEGDPLGLAFVAYAAPQLRLRARADPCTCGSGRAYGDCHAPVPAASGRG</sequence>
<reference evidence="1 2" key="1">
    <citation type="journal article" date="2014" name="J. Biotechnol.">
        <title>Complete genome sequence of the actinobacterium Actinoplanes friuliensis HAG 010964, producer of the lipopeptide antibiotic friulimycin.</title>
        <authorList>
            <person name="Ruckert C."/>
            <person name="Szczepanowski R."/>
            <person name="Albersmeier A."/>
            <person name="Goesmann A."/>
            <person name="Fischer N."/>
            <person name="Steinkamper A."/>
            <person name="Puhler A."/>
            <person name="Biener R."/>
            <person name="Schwartz D."/>
            <person name="Kalinowski J."/>
        </authorList>
    </citation>
    <scope>NUCLEOTIDE SEQUENCE [LARGE SCALE GENOMIC DNA]</scope>
    <source>
        <strain evidence="1 2">DSM 7358</strain>
    </source>
</reference>
<gene>
    <name evidence="1" type="ORF">AFR_23360</name>
</gene>
<evidence type="ECO:0000313" key="2">
    <source>
        <dbReference type="Proteomes" id="UP000017746"/>
    </source>
</evidence>
<dbReference type="Pfam" id="PF02810">
    <property type="entry name" value="SEC-C"/>
    <property type="match status" value="1"/>
</dbReference>
<dbReference type="STRING" id="1246995.AFR_23360"/>
<keyword evidence="2" id="KW-1185">Reference proteome</keyword>
<accession>U5W1P0</accession>
<proteinExistence type="predicted"/>
<dbReference type="KEGG" id="afs:AFR_23360"/>